<feature type="region of interest" description="Disordered" evidence="6">
    <location>
        <begin position="257"/>
        <end position="284"/>
    </location>
</feature>
<evidence type="ECO:0000256" key="7">
    <source>
        <dbReference type="SAM" id="Phobius"/>
    </source>
</evidence>
<comment type="subcellular location">
    <subcellularLocation>
        <location evidence="1">Membrane</location>
        <topology evidence="1">Multi-pass membrane protein</topology>
    </subcellularLocation>
</comment>
<reference evidence="9 10" key="1">
    <citation type="submission" date="2014-04" db="EMBL/GenBank/DDBJ databases">
        <authorList>
            <consortium name="DOE Joint Genome Institute"/>
            <person name="Kuo A."/>
            <person name="Kohler A."/>
            <person name="Costa M.D."/>
            <person name="Nagy L.G."/>
            <person name="Floudas D."/>
            <person name="Copeland A."/>
            <person name="Barry K.W."/>
            <person name="Cichocki N."/>
            <person name="Veneault-Fourrey C."/>
            <person name="LaButti K."/>
            <person name="Lindquist E.A."/>
            <person name="Lipzen A."/>
            <person name="Lundell T."/>
            <person name="Morin E."/>
            <person name="Murat C."/>
            <person name="Sun H."/>
            <person name="Tunlid A."/>
            <person name="Henrissat B."/>
            <person name="Grigoriev I.V."/>
            <person name="Hibbett D.S."/>
            <person name="Martin F."/>
            <person name="Nordberg H.P."/>
            <person name="Cantor M.N."/>
            <person name="Hua S.X."/>
        </authorList>
    </citation>
    <scope>NUCLEOTIDE SEQUENCE [LARGE SCALE GENOMIC DNA]</scope>
    <source>
        <strain evidence="9 10">Marx 270</strain>
    </source>
</reference>
<evidence type="ECO:0000256" key="6">
    <source>
        <dbReference type="SAM" id="MobiDB-lite"/>
    </source>
</evidence>
<dbReference type="InterPro" id="IPR049326">
    <property type="entry name" value="Rhodopsin_dom_fungi"/>
</dbReference>
<feature type="transmembrane region" description="Helical" evidence="7">
    <location>
        <begin position="117"/>
        <end position="140"/>
    </location>
</feature>
<proteinExistence type="inferred from homology"/>
<evidence type="ECO:0000256" key="1">
    <source>
        <dbReference type="ARBA" id="ARBA00004141"/>
    </source>
</evidence>
<feature type="transmembrane region" description="Helical" evidence="7">
    <location>
        <begin position="73"/>
        <end position="94"/>
    </location>
</feature>
<feature type="transmembrane region" description="Helical" evidence="7">
    <location>
        <begin position="152"/>
        <end position="172"/>
    </location>
</feature>
<evidence type="ECO:0000256" key="3">
    <source>
        <dbReference type="ARBA" id="ARBA00022989"/>
    </source>
</evidence>
<feature type="domain" description="Rhodopsin" evidence="8">
    <location>
        <begin position="22"/>
        <end position="201"/>
    </location>
</feature>
<keyword evidence="3 7" id="KW-1133">Transmembrane helix</keyword>
<evidence type="ECO:0000256" key="5">
    <source>
        <dbReference type="ARBA" id="ARBA00038359"/>
    </source>
</evidence>
<feature type="transmembrane region" description="Helical" evidence="7">
    <location>
        <begin position="184"/>
        <end position="206"/>
    </location>
</feature>
<organism evidence="9 10">
    <name type="scientific">Pisolithus tinctorius Marx 270</name>
    <dbReference type="NCBI Taxonomy" id="870435"/>
    <lineage>
        <taxon>Eukaryota</taxon>
        <taxon>Fungi</taxon>
        <taxon>Dikarya</taxon>
        <taxon>Basidiomycota</taxon>
        <taxon>Agaricomycotina</taxon>
        <taxon>Agaricomycetes</taxon>
        <taxon>Agaricomycetidae</taxon>
        <taxon>Boletales</taxon>
        <taxon>Sclerodermatineae</taxon>
        <taxon>Pisolithaceae</taxon>
        <taxon>Pisolithus</taxon>
    </lineage>
</organism>
<protein>
    <recommendedName>
        <fullName evidence="8">Rhodopsin domain-containing protein</fullName>
    </recommendedName>
</protein>
<dbReference type="PANTHER" id="PTHR33048:SF47">
    <property type="entry name" value="INTEGRAL MEMBRANE PROTEIN-RELATED"/>
    <property type="match status" value="1"/>
</dbReference>
<dbReference type="Pfam" id="PF20684">
    <property type="entry name" value="Fung_rhodopsin"/>
    <property type="match status" value="1"/>
</dbReference>
<sequence length="284" mass="31230">MSLTQYCNSSISSRYKGGVVLSVHSFYKQQSQHAQIYFICRVDQSFYAVIWLSRISILFTVVRLTFPGSLRRWLVRTAIAFAVTWMILGAQIFWTCETAAGWKMQPLPRCDMGKNVAIAQIVADVLGDTILILAPLRLIYRVRLTKAQKIRLMSVFSTSAVTTVVSLVHAYYMLTDGGLKQTVAGIVEVSVSLIVANLSVVVAFLFRISSEETASPAPLELKSTITFGSRPIRKRSPFDPLSASTIVVAIEPTAIKPDDFNTSPKQAAGNDGNDARTVSLETIA</sequence>
<feature type="transmembrane region" description="Helical" evidence="7">
    <location>
        <begin position="46"/>
        <end position="66"/>
    </location>
</feature>
<dbReference type="AlphaFoldDB" id="A0A0C3IZ72"/>
<keyword evidence="4 7" id="KW-0472">Membrane</keyword>
<dbReference type="GO" id="GO:0016020">
    <property type="term" value="C:membrane"/>
    <property type="evidence" value="ECO:0007669"/>
    <property type="project" value="UniProtKB-SubCell"/>
</dbReference>
<name>A0A0C3IZ72_PISTI</name>
<evidence type="ECO:0000313" key="10">
    <source>
        <dbReference type="Proteomes" id="UP000054217"/>
    </source>
</evidence>
<comment type="similarity">
    <text evidence="5">Belongs to the SAT4 family.</text>
</comment>
<keyword evidence="2 7" id="KW-0812">Transmembrane</keyword>
<evidence type="ECO:0000259" key="8">
    <source>
        <dbReference type="Pfam" id="PF20684"/>
    </source>
</evidence>
<evidence type="ECO:0000313" key="9">
    <source>
        <dbReference type="EMBL" id="KIO02098.1"/>
    </source>
</evidence>
<dbReference type="PANTHER" id="PTHR33048">
    <property type="entry name" value="PTH11-LIKE INTEGRAL MEMBRANE PROTEIN (AFU_ORTHOLOGUE AFUA_5G11245)"/>
    <property type="match status" value="1"/>
</dbReference>
<dbReference type="InterPro" id="IPR052337">
    <property type="entry name" value="SAT4-like"/>
</dbReference>
<evidence type="ECO:0000256" key="2">
    <source>
        <dbReference type="ARBA" id="ARBA00022692"/>
    </source>
</evidence>
<reference evidence="10" key="2">
    <citation type="submission" date="2015-01" db="EMBL/GenBank/DDBJ databases">
        <title>Evolutionary Origins and Diversification of the Mycorrhizal Mutualists.</title>
        <authorList>
            <consortium name="DOE Joint Genome Institute"/>
            <consortium name="Mycorrhizal Genomics Consortium"/>
            <person name="Kohler A."/>
            <person name="Kuo A."/>
            <person name="Nagy L.G."/>
            <person name="Floudas D."/>
            <person name="Copeland A."/>
            <person name="Barry K.W."/>
            <person name="Cichocki N."/>
            <person name="Veneault-Fourrey C."/>
            <person name="LaButti K."/>
            <person name="Lindquist E.A."/>
            <person name="Lipzen A."/>
            <person name="Lundell T."/>
            <person name="Morin E."/>
            <person name="Murat C."/>
            <person name="Riley R."/>
            <person name="Ohm R."/>
            <person name="Sun H."/>
            <person name="Tunlid A."/>
            <person name="Henrissat B."/>
            <person name="Grigoriev I.V."/>
            <person name="Hibbett D.S."/>
            <person name="Martin F."/>
        </authorList>
    </citation>
    <scope>NUCLEOTIDE SEQUENCE [LARGE SCALE GENOMIC DNA]</scope>
    <source>
        <strain evidence="10">Marx 270</strain>
    </source>
</reference>
<dbReference type="HOGENOM" id="CLU_052841_1_1_1"/>
<keyword evidence="10" id="KW-1185">Reference proteome</keyword>
<dbReference type="EMBL" id="KN831983">
    <property type="protein sequence ID" value="KIO02098.1"/>
    <property type="molecule type" value="Genomic_DNA"/>
</dbReference>
<dbReference type="STRING" id="870435.A0A0C3IZ72"/>
<dbReference type="OrthoDB" id="444631at2759"/>
<dbReference type="Proteomes" id="UP000054217">
    <property type="component" value="Unassembled WGS sequence"/>
</dbReference>
<evidence type="ECO:0000256" key="4">
    <source>
        <dbReference type="ARBA" id="ARBA00023136"/>
    </source>
</evidence>
<accession>A0A0C3IZ72</accession>
<gene>
    <name evidence="9" type="ORF">M404DRAFT_712633</name>
</gene>
<dbReference type="InParanoid" id="A0A0C3IZ72"/>